<gene>
    <name evidence="2" type="ORF">ACHAW5_008279</name>
</gene>
<feature type="compositionally biased region" description="Polar residues" evidence="1">
    <location>
        <begin position="82"/>
        <end position="93"/>
    </location>
</feature>
<dbReference type="Proteomes" id="UP001530315">
    <property type="component" value="Unassembled WGS sequence"/>
</dbReference>
<feature type="compositionally biased region" description="Basic residues" evidence="1">
    <location>
        <begin position="130"/>
        <end position="141"/>
    </location>
</feature>
<name>A0ABD3MTS1_9STRA</name>
<evidence type="ECO:0000313" key="2">
    <source>
        <dbReference type="EMBL" id="KAL3765622.1"/>
    </source>
</evidence>
<sequence length="630" mass="68729">MSSYRRGASRASTAIVGIAIGERARRTTTSALTSTMIRSLGHRHHRTAAVRVDDDREGTRLRGIVVTTTTTTTTTTTMMTTNRAIHSGTTPRRGSTGERDAADVRSGPMVSSSSSSPADPPPSSSSTPRKNGRRRRRRRRGGISSSSSSPLPPPSSRETPSSIARILELSPLTRRQALRLTPRQRAAVLRESSIRGGGAAVSASYLESARANARANLRYLRDKAGDGGAANFRANVDVMRRLLFDGDVDAVVASAGRNAPRDGSSSSSSPGGRETGIDWERAPSEVASNLRRNLHEFRGWLHAITDGRIPASSSSSSSSSAGGASDGGGSGGSVATRIRDFHEMKQGSGALVMDNWWIGKNVALALLPGLIVHLYFWSLQDEMREYFSRYERIEREKIMGTLTTTATTTTLEGEGETIDGRRGGGDSVVVVDGNNSGINSALIPGEGNAWDRLKVVVEDLFLGGAERRISELKGAQGRKMDDEDASSDRHTAPVANSSPNRGDEMSDDASLAPVYNSSTVNDDPNVRMLLERIEALERQLGIGVGATMSEDELRRRRAEKLREEHEMRRKIERIRQSPIQNRREDSLEARWRNEAKKYEEQNDDRMTKKEERINLILPVMLTSSPLLKLI</sequence>
<dbReference type="AlphaFoldDB" id="A0ABD3MTS1"/>
<accession>A0ABD3MTS1</accession>
<organism evidence="2 3">
    <name type="scientific">Stephanodiscus triporus</name>
    <dbReference type="NCBI Taxonomy" id="2934178"/>
    <lineage>
        <taxon>Eukaryota</taxon>
        <taxon>Sar</taxon>
        <taxon>Stramenopiles</taxon>
        <taxon>Ochrophyta</taxon>
        <taxon>Bacillariophyta</taxon>
        <taxon>Coscinodiscophyceae</taxon>
        <taxon>Thalassiosirophycidae</taxon>
        <taxon>Stephanodiscales</taxon>
        <taxon>Stephanodiscaceae</taxon>
        <taxon>Stephanodiscus</taxon>
    </lineage>
</organism>
<feature type="region of interest" description="Disordered" evidence="1">
    <location>
        <begin position="309"/>
        <end position="335"/>
    </location>
</feature>
<protein>
    <submittedName>
        <fullName evidence="2">Uncharacterized protein</fullName>
    </submittedName>
</protein>
<comment type="caution">
    <text evidence="2">The sequence shown here is derived from an EMBL/GenBank/DDBJ whole genome shotgun (WGS) entry which is preliminary data.</text>
</comment>
<keyword evidence="3" id="KW-1185">Reference proteome</keyword>
<proteinExistence type="predicted"/>
<evidence type="ECO:0000256" key="1">
    <source>
        <dbReference type="SAM" id="MobiDB-lite"/>
    </source>
</evidence>
<feature type="compositionally biased region" description="Low complexity" evidence="1">
    <location>
        <begin position="72"/>
        <end position="81"/>
    </location>
</feature>
<dbReference type="EMBL" id="JALLAZ020001747">
    <property type="protein sequence ID" value="KAL3765622.1"/>
    <property type="molecule type" value="Genomic_DNA"/>
</dbReference>
<feature type="region of interest" description="Disordered" evidence="1">
    <location>
        <begin position="473"/>
        <end position="510"/>
    </location>
</feature>
<feature type="compositionally biased region" description="Basic and acidic residues" evidence="1">
    <location>
        <begin position="478"/>
        <end position="491"/>
    </location>
</feature>
<evidence type="ECO:0000313" key="3">
    <source>
        <dbReference type="Proteomes" id="UP001530315"/>
    </source>
</evidence>
<feature type="compositionally biased region" description="Low complexity" evidence="1">
    <location>
        <begin position="106"/>
        <end position="117"/>
    </location>
</feature>
<feature type="region of interest" description="Disordered" evidence="1">
    <location>
        <begin position="255"/>
        <end position="280"/>
    </location>
</feature>
<reference evidence="2 3" key="1">
    <citation type="submission" date="2024-10" db="EMBL/GenBank/DDBJ databases">
        <title>Updated reference genomes for cyclostephanoid diatoms.</title>
        <authorList>
            <person name="Roberts W.R."/>
            <person name="Alverson A.J."/>
        </authorList>
    </citation>
    <scope>NUCLEOTIDE SEQUENCE [LARGE SCALE GENOMIC DNA]</scope>
    <source>
        <strain evidence="2 3">AJA276-08</strain>
    </source>
</reference>
<feature type="region of interest" description="Disordered" evidence="1">
    <location>
        <begin position="72"/>
        <end position="161"/>
    </location>
</feature>
<feature type="compositionally biased region" description="Low complexity" evidence="1">
    <location>
        <begin position="311"/>
        <end position="323"/>
    </location>
</feature>